<feature type="region of interest" description="Disordered" evidence="1">
    <location>
        <begin position="42"/>
        <end position="71"/>
    </location>
</feature>
<name>A0ABN6XXP1_9MICO</name>
<reference evidence="4" key="1">
    <citation type="journal article" date="2019" name="Int. J. Syst. Evol. Microbiol.">
        <title>The Global Catalogue of Microorganisms (GCM) 10K type strain sequencing project: providing services to taxonomists for standard genome sequencing and annotation.</title>
        <authorList>
            <consortium name="The Broad Institute Genomics Platform"/>
            <consortium name="The Broad Institute Genome Sequencing Center for Infectious Disease"/>
            <person name="Wu L."/>
            <person name="Ma J."/>
        </authorList>
    </citation>
    <scope>NUCLEOTIDE SEQUENCE [LARGE SCALE GENOMIC DNA]</scope>
    <source>
        <strain evidence="4">NBRC 108728</strain>
    </source>
</reference>
<accession>A0ABN6XXP1</accession>
<dbReference type="InterPro" id="IPR002018">
    <property type="entry name" value="CarbesteraseB"/>
</dbReference>
<organism evidence="3 4">
    <name type="scientific">Frondihabitans sucicola</name>
    <dbReference type="NCBI Taxonomy" id="1268041"/>
    <lineage>
        <taxon>Bacteria</taxon>
        <taxon>Bacillati</taxon>
        <taxon>Actinomycetota</taxon>
        <taxon>Actinomycetes</taxon>
        <taxon>Micrococcales</taxon>
        <taxon>Microbacteriaceae</taxon>
        <taxon>Frondihabitans</taxon>
    </lineage>
</organism>
<gene>
    <name evidence="3" type="ORF">GCM10025867_20400</name>
</gene>
<dbReference type="EMBL" id="AP027732">
    <property type="protein sequence ID" value="BDZ49799.1"/>
    <property type="molecule type" value="Genomic_DNA"/>
</dbReference>
<feature type="domain" description="Carboxylesterase type B" evidence="2">
    <location>
        <begin position="6"/>
        <end position="48"/>
    </location>
</feature>
<dbReference type="InterPro" id="IPR029058">
    <property type="entry name" value="AB_hydrolase_fold"/>
</dbReference>
<dbReference type="Proteomes" id="UP001321486">
    <property type="component" value="Chromosome"/>
</dbReference>
<dbReference type="Gene3D" id="3.40.50.1820">
    <property type="entry name" value="alpha/beta hydrolase"/>
    <property type="match status" value="1"/>
</dbReference>
<sequence length="71" mass="7368">MTSTVDVTTRAGTVRGIQRPGSAAFLGIPFAEAPTGERRFAAPVPHAPGTASSTRPVTVRRHSGKLCPKSP</sequence>
<dbReference type="SUPFAM" id="SSF53474">
    <property type="entry name" value="alpha/beta-Hydrolases"/>
    <property type="match status" value="1"/>
</dbReference>
<evidence type="ECO:0000313" key="4">
    <source>
        <dbReference type="Proteomes" id="UP001321486"/>
    </source>
</evidence>
<protein>
    <recommendedName>
        <fullName evidence="2">Carboxylesterase type B domain-containing protein</fullName>
    </recommendedName>
</protein>
<keyword evidence="4" id="KW-1185">Reference proteome</keyword>
<dbReference type="Pfam" id="PF00135">
    <property type="entry name" value="COesterase"/>
    <property type="match status" value="1"/>
</dbReference>
<evidence type="ECO:0000259" key="2">
    <source>
        <dbReference type="Pfam" id="PF00135"/>
    </source>
</evidence>
<evidence type="ECO:0000313" key="3">
    <source>
        <dbReference type="EMBL" id="BDZ49799.1"/>
    </source>
</evidence>
<evidence type="ECO:0000256" key="1">
    <source>
        <dbReference type="SAM" id="MobiDB-lite"/>
    </source>
</evidence>
<proteinExistence type="predicted"/>